<keyword evidence="1" id="KW-0732">Signal</keyword>
<dbReference type="InterPro" id="IPR025460">
    <property type="entry name" value="DUF4280"/>
</dbReference>
<evidence type="ECO:0000256" key="1">
    <source>
        <dbReference type="SAM" id="SignalP"/>
    </source>
</evidence>
<gene>
    <name evidence="2" type="ORF">ENE75_21520</name>
</gene>
<proteinExistence type="predicted"/>
<name>A0A3S2U061_9BURK</name>
<comment type="caution">
    <text evidence="2">The sequence shown here is derived from an EMBL/GenBank/DDBJ whole genome shotgun (WGS) entry which is preliminary data.</text>
</comment>
<reference evidence="2 3" key="1">
    <citation type="submission" date="2019-01" db="EMBL/GenBank/DDBJ databases">
        <authorList>
            <person name="Chen W.-M."/>
        </authorList>
    </citation>
    <scope>NUCLEOTIDE SEQUENCE [LARGE SCALE GENOMIC DNA]</scope>
    <source>
        <strain evidence="2 3">ICH-3</strain>
    </source>
</reference>
<dbReference type="EMBL" id="SACT01000009">
    <property type="protein sequence ID" value="RVT48932.1"/>
    <property type="molecule type" value="Genomic_DNA"/>
</dbReference>
<sequence length="129" mass="12667">MSLLCCTGASLSCSMGTAPATLNALGPTVATRPGTLAATVADHVPMLHITPFGLCRSLANPAVAAATTAAAGTLTPMPCIPLTPAPWTPGSAKVRIAGQPALGDDGMLVCMWAGQIRVAAAGSTVELAG</sequence>
<protein>
    <submittedName>
        <fullName evidence="2">DUF4280 domain-containing protein</fullName>
    </submittedName>
</protein>
<organism evidence="2 3">
    <name type="scientific">Rubrivivax albus</name>
    <dbReference type="NCBI Taxonomy" id="2499835"/>
    <lineage>
        <taxon>Bacteria</taxon>
        <taxon>Pseudomonadati</taxon>
        <taxon>Pseudomonadota</taxon>
        <taxon>Betaproteobacteria</taxon>
        <taxon>Burkholderiales</taxon>
        <taxon>Sphaerotilaceae</taxon>
        <taxon>Rubrivivax</taxon>
    </lineage>
</organism>
<dbReference type="Pfam" id="PF14107">
    <property type="entry name" value="DUF4280"/>
    <property type="match status" value="1"/>
</dbReference>
<dbReference type="Proteomes" id="UP000288178">
    <property type="component" value="Unassembled WGS sequence"/>
</dbReference>
<dbReference type="RefSeq" id="WP_128200537.1">
    <property type="nucleotide sequence ID" value="NZ_SACT01000009.1"/>
</dbReference>
<dbReference type="AlphaFoldDB" id="A0A3S2U061"/>
<feature type="signal peptide" evidence="1">
    <location>
        <begin position="1"/>
        <end position="20"/>
    </location>
</feature>
<feature type="chain" id="PRO_5018569387" evidence="1">
    <location>
        <begin position="21"/>
        <end position="129"/>
    </location>
</feature>
<accession>A0A3S2U061</accession>
<evidence type="ECO:0000313" key="2">
    <source>
        <dbReference type="EMBL" id="RVT48932.1"/>
    </source>
</evidence>
<dbReference type="OrthoDB" id="4825649at2"/>
<evidence type="ECO:0000313" key="3">
    <source>
        <dbReference type="Proteomes" id="UP000288178"/>
    </source>
</evidence>
<keyword evidence="3" id="KW-1185">Reference proteome</keyword>